<proteinExistence type="inferred from homology"/>
<gene>
    <name evidence="3" type="ORF">Aru02nite_19690</name>
</gene>
<organism evidence="3 4">
    <name type="scientific">Actinocatenispora rupis</name>
    <dbReference type="NCBI Taxonomy" id="519421"/>
    <lineage>
        <taxon>Bacteria</taxon>
        <taxon>Bacillati</taxon>
        <taxon>Actinomycetota</taxon>
        <taxon>Actinomycetes</taxon>
        <taxon>Micromonosporales</taxon>
        <taxon>Micromonosporaceae</taxon>
        <taxon>Actinocatenispora</taxon>
    </lineage>
</organism>
<dbReference type="RefSeq" id="WP_203656838.1">
    <property type="nucleotide sequence ID" value="NZ_BAAAZM010000019.1"/>
</dbReference>
<dbReference type="InterPro" id="IPR011008">
    <property type="entry name" value="Dimeric_a/b-barrel"/>
</dbReference>
<dbReference type="SUPFAM" id="SSF54909">
    <property type="entry name" value="Dimeric alpha+beta barrel"/>
    <property type="match status" value="1"/>
</dbReference>
<dbReference type="InterPro" id="IPR005545">
    <property type="entry name" value="YCII"/>
</dbReference>
<feature type="domain" description="YCII-related" evidence="2">
    <location>
        <begin position="10"/>
        <end position="81"/>
    </location>
</feature>
<evidence type="ECO:0000313" key="4">
    <source>
        <dbReference type="Proteomes" id="UP000612808"/>
    </source>
</evidence>
<sequence length="87" mass="9159">MVVVELSFTAEPERLAARPAHRALLADLHARGLLAAAGPYSDDSGALLLFTADGPEVAEIIAADPYYRTPGVTVTAVREWNPVVGST</sequence>
<dbReference type="EMBL" id="BOMB01000010">
    <property type="protein sequence ID" value="GID11080.1"/>
    <property type="molecule type" value="Genomic_DNA"/>
</dbReference>
<protein>
    <recommendedName>
        <fullName evidence="2">YCII-related domain-containing protein</fullName>
    </recommendedName>
</protein>
<dbReference type="Pfam" id="PF03795">
    <property type="entry name" value="YCII"/>
    <property type="match status" value="1"/>
</dbReference>
<evidence type="ECO:0000259" key="2">
    <source>
        <dbReference type="Pfam" id="PF03795"/>
    </source>
</evidence>
<reference evidence="3" key="1">
    <citation type="submission" date="2021-01" db="EMBL/GenBank/DDBJ databases">
        <title>Whole genome shotgun sequence of Actinocatenispora rupis NBRC 107355.</title>
        <authorList>
            <person name="Komaki H."/>
            <person name="Tamura T."/>
        </authorList>
    </citation>
    <scope>NUCLEOTIDE SEQUENCE</scope>
    <source>
        <strain evidence="3">NBRC 107355</strain>
    </source>
</reference>
<evidence type="ECO:0000256" key="1">
    <source>
        <dbReference type="ARBA" id="ARBA00007689"/>
    </source>
</evidence>
<name>A0A8J3J2U6_9ACTN</name>
<accession>A0A8J3J2U6</accession>
<dbReference type="Proteomes" id="UP000612808">
    <property type="component" value="Unassembled WGS sequence"/>
</dbReference>
<dbReference type="Gene3D" id="3.30.70.1060">
    <property type="entry name" value="Dimeric alpha+beta barrel"/>
    <property type="match status" value="1"/>
</dbReference>
<comment type="caution">
    <text evidence="3">The sequence shown here is derived from an EMBL/GenBank/DDBJ whole genome shotgun (WGS) entry which is preliminary data.</text>
</comment>
<evidence type="ECO:0000313" key="3">
    <source>
        <dbReference type="EMBL" id="GID11080.1"/>
    </source>
</evidence>
<dbReference type="AlphaFoldDB" id="A0A8J3J2U6"/>
<keyword evidence="4" id="KW-1185">Reference proteome</keyword>
<comment type="similarity">
    <text evidence="1">Belongs to the YciI family.</text>
</comment>